<dbReference type="EMBL" id="KQ087291">
    <property type="protein sequence ID" value="KLT38653.1"/>
    <property type="molecule type" value="Genomic_DNA"/>
</dbReference>
<dbReference type="Proteomes" id="UP000053611">
    <property type="component" value="Unassembled WGS sequence"/>
</dbReference>
<dbReference type="AlphaFoldDB" id="A0A0J0XC56"/>
<name>A0A0J0XC56_9TREE</name>
<proteinExistence type="predicted"/>
<dbReference type="PANTHER" id="PTHR37849">
    <property type="entry name" value="YALI0E11605P"/>
    <property type="match status" value="1"/>
</dbReference>
<protein>
    <submittedName>
        <fullName evidence="1">Uncharacterized protein</fullName>
    </submittedName>
</protein>
<sequence length="155" mass="16679">MSAPARLFAAGTRRAIHSSARRLAETAPPAVNVQGVVSEVPVQKPLLGFSAATALGVYYIQQDSKIATGLLMASVDELQGSTAKITSHLDRLQTVEKDLAALKAAVPQKEDVGKVRGEMKKVYDGLHLELLDLRAHVWGVEQDVQKLAKADSIRI</sequence>
<evidence type="ECO:0000313" key="1">
    <source>
        <dbReference type="EMBL" id="KLT38653.1"/>
    </source>
</evidence>
<keyword evidence="2" id="KW-1185">Reference proteome</keyword>
<dbReference type="OrthoDB" id="5331396at2759"/>
<gene>
    <name evidence="1" type="ORF">CC85DRAFT_280774</name>
</gene>
<reference evidence="1 2" key="1">
    <citation type="submission" date="2015-03" db="EMBL/GenBank/DDBJ databases">
        <title>Genomics and transcriptomics of the oil-accumulating basidiomycete yeast T. oleaginosus allow insights into substrate utilization and the diverse evolutionary trajectories of mating systems in fungi.</title>
        <authorList>
            <consortium name="DOE Joint Genome Institute"/>
            <person name="Kourist R."/>
            <person name="Kracht O."/>
            <person name="Bracharz F."/>
            <person name="Lipzen A."/>
            <person name="Nolan M."/>
            <person name="Ohm R."/>
            <person name="Grigoriev I."/>
            <person name="Sun S."/>
            <person name="Heitman J."/>
            <person name="Bruck T."/>
            <person name="Nowrousian M."/>
        </authorList>
    </citation>
    <scope>NUCLEOTIDE SEQUENCE [LARGE SCALE GENOMIC DNA]</scope>
    <source>
        <strain evidence="1 2">IBC0246</strain>
    </source>
</reference>
<evidence type="ECO:0000313" key="2">
    <source>
        <dbReference type="Proteomes" id="UP000053611"/>
    </source>
</evidence>
<dbReference type="PANTHER" id="PTHR37849:SF1">
    <property type="entry name" value="YALI0E11605P"/>
    <property type="match status" value="1"/>
</dbReference>
<organism evidence="1 2">
    <name type="scientific">Cutaneotrichosporon oleaginosum</name>
    <dbReference type="NCBI Taxonomy" id="879819"/>
    <lineage>
        <taxon>Eukaryota</taxon>
        <taxon>Fungi</taxon>
        <taxon>Dikarya</taxon>
        <taxon>Basidiomycota</taxon>
        <taxon>Agaricomycotina</taxon>
        <taxon>Tremellomycetes</taxon>
        <taxon>Trichosporonales</taxon>
        <taxon>Trichosporonaceae</taxon>
        <taxon>Cutaneotrichosporon</taxon>
    </lineage>
</organism>
<accession>A0A0J0XC56</accession>